<feature type="compositionally biased region" description="Low complexity" evidence="1">
    <location>
        <begin position="23"/>
        <end position="37"/>
    </location>
</feature>
<dbReference type="Pfam" id="PF24925">
    <property type="entry name" value="DUF7746"/>
    <property type="match status" value="1"/>
</dbReference>
<evidence type="ECO:0000313" key="4">
    <source>
        <dbReference type="Proteomes" id="UP001151760"/>
    </source>
</evidence>
<dbReference type="EMBL" id="BQNB010020267">
    <property type="protein sequence ID" value="GJT94128.1"/>
    <property type="molecule type" value="Genomic_DNA"/>
</dbReference>
<feature type="domain" description="DUF7746" evidence="2">
    <location>
        <begin position="143"/>
        <end position="225"/>
    </location>
</feature>
<comment type="caution">
    <text evidence="3">The sequence shown here is derived from an EMBL/GenBank/DDBJ whole genome shotgun (WGS) entry which is preliminary data.</text>
</comment>
<proteinExistence type="predicted"/>
<evidence type="ECO:0000259" key="2">
    <source>
        <dbReference type="Pfam" id="PF24925"/>
    </source>
</evidence>
<feature type="region of interest" description="Disordered" evidence="1">
    <location>
        <begin position="16"/>
        <end position="39"/>
    </location>
</feature>
<reference evidence="3" key="2">
    <citation type="submission" date="2022-01" db="EMBL/GenBank/DDBJ databases">
        <authorList>
            <person name="Yamashiro T."/>
            <person name="Shiraishi A."/>
            <person name="Satake H."/>
            <person name="Nakayama K."/>
        </authorList>
    </citation>
    <scope>NUCLEOTIDE SEQUENCE</scope>
</reference>
<dbReference type="PANTHER" id="PTHR33054">
    <property type="entry name" value="CCHC-TYPE DOMAIN-CONTAINING PROTEIN"/>
    <property type="match status" value="1"/>
</dbReference>
<sequence length="257" mass="29900">MLNTLGQQLDRIENINNTKIEETSTSASTSQASTSQSKKIEIEEHPIFIPYSIDKPINLREQEAILREINEKLLKLNINNINEDDITDQDMTDLEEQFKDNFEINKIKYNTYVPTAETRNYYHRPSLPDMGFEERNTLSQAHYSGNEIYEWNIDGQTEHQISNLLQEMTMAANAYKVHKNNELQIVQHLVAGFTGTLKGWWDSYLTEQEKWIILNAKKTIIKTENNIQTETQIEDMTNTLIFAILKNFVGDPTAYQF</sequence>
<protein>
    <recommendedName>
        <fullName evidence="2">DUF7746 domain-containing protein</fullName>
    </recommendedName>
</protein>
<organism evidence="3 4">
    <name type="scientific">Tanacetum coccineum</name>
    <dbReference type="NCBI Taxonomy" id="301880"/>
    <lineage>
        <taxon>Eukaryota</taxon>
        <taxon>Viridiplantae</taxon>
        <taxon>Streptophyta</taxon>
        <taxon>Embryophyta</taxon>
        <taxon>Tracheophyta</taxon>
        <taxon>Spermatophyta</taxon>
        <taxon>Magnoliopsida</taxon>
        <taxon>eudicotyledons</taxon>
        <taxon>Gunneridae</taxon>
        <taxon>Pentapetalae</taxon>
        <taxon>asterids</taxon>
        <taxon>campanulids</taxon>
        <taxon>Asterales</taxon>
        <taxon>Asteraceae</taxon>
        <taxon>Asteroideae</taxon>
        <taxon>Anthemideae</taxon>
        <taxon>Anthemidinae</taxon>
        <taxon>Tanacetum</taxon>
    </lineage>
</organism>
<name>A0ABQ5I1Z2_9ASTR</name>
<gene>
    <name evidence="3" type="ORF">Tco_1082973</name>
</gene>
<keyword evidence="4" id="KW-1185">Reference proteome</keyword>
<evidence type="ECO:0000313" key="3">
    <source>
        <dbReference type="EMBL" id="GJT94128.1"/>
    </source>
</evidence>
<reference evidence="3" key="1">
    <citation type="journal article" date="2022" name="Int. J. Mol. Sci.">
        <title>Draft Genome of Tanacetum Coccineum: Genomic Comparison of Closely Related Tanacetum-Family Plants.</title>
        <authorList>
            <person name="Yamashiro T."/>
            <person name="Shiraishi A."/>
            <person name="Nakayama K."/>
            <person name="Satake H."/>
        </authorList>
    </citation>
    <scope>NUCLEOTIDE SEQUENCE</scope>
</reference>
<dbReference type="InterPro" id="IPR056648">
    <property type="entry name" value="DUF7746"/>
</dbReference>
<dbReference type="PANTHER" id="PTHR33054:SF9">
    <property type="entry name" value="CCHC-TYPE DOMAIN-CONTAINING PROTEIN"/>
    <property type="match status" value="1"/>
</dbReference>
<accession>A0ABQ5I1Z2</accession>
<dbReference type="Proteomes" id="UP001151760">
    <property type="component" value="Unassembled WGS sequence"/>
</dbReference>
<evidence type="ECO:0000256" key="1">
    <source>
        <dbReference type="SAM" id="MobiDB-lite"/>
    </source>
</evidence>